<dbReference type="STRING" id="82805.SAMN04487998_2128"/>
<evidence type="ECO:0000256" key="2">
    <source>
        <dbReference type="ARBA" id="ARBA00023125"/>
    </source>
</evidence>
<keyword evidence="7" id="KW-1185">Reference proteome</keyword>
<evidence type="ECO:0000259" key="4">
    <source>
        <dbReference type="PROSITE" id="PS50932"/>
    </source>
</evidence>
<evidence type="ECO:0000313" key="7">
    <source>
        <dbReference type="Proteomes" id="UP000198697"/>
    </source>
</evidence>
<dbReference type="AlphaFoldDB" id="A0A1I0F7S9"/>
<dbReference type="Proteomes" id="UP000198697">
    <property type="component" value="Unassembled WGS sequence"/>
</dbReference>
<dbReference type="PROSITE" id="PS50943">
    <property type="entry name" value="HTH_CROC1"/>
    <property type="match status" value="1"/>
</dbReference>
<dbReference type="PROSITE" id="PS50932">
    <property type="entry name" value="HTH_LACI_2"/>
    <property type="match status" value="1"/>
</dbReference>
<dbReference type="PANTHER" id="PTHR30146">
    <property type="entry name" value="LACI-RELATED TRANSCRIPTIONAL REPRESSOR"/>
    <property type="match status" value="1"/>
</dbReference>
<organism evidence="6 7">
    <name type="scientific">Hymenobacter actinosclerus</name>
    <dbReference type="NCBI Taxonomy" id="82805"/>
    <lineage>
        <taxon>Bacteria</taxon>
        <taxon>Pseudomonadati</taxon>
        <taxon>Bacteroidota</taxon>
        <taxon>Cytophagia</taxon>
        <taxon>Cytophagales</taxon>
        <taxon>Hymenobacteraceae</taxon>
        <taxon>Hymenobacter</taxon>
    </lineage>
</organism>
<accession>A0A1I0F7S9</accession>
<keyword evidence="1" id="KW-0805">Transcription regulation</keyword>
<feature type="domain" description="HTH lacI-type" evidence="4">
    <location>
        <begin position="61"/>
        <end position="115"/>
    </location>
</feature>
<dbReference type="InterPro" id="IPR010982">
    <property type="entry name" value="Lambda_DNA-bd_dom_sf"/>
</dbReference>
<evidence type="ECO:0000313" key="6">
    <source>
        <dbReference type="EMBL" id="SET53171.1"/>
    </source>
</evidence>
<name>A0A1I0F7S9_9BACT</name>
<dbReference type="Pfam" id="PF13377">
    <property type="entry name" value="Peripla_BP_3"/>
    <property type="match status" value="1"/>
</dbReference>
<evidence type="ECO:0000259" key="5">
    <source>
        <dbReference type="PROSITE" id="PS50943"/>
    </source>
</evidence>
<keyword evidence="3" id="KW-0804">Transcription</keyword>
<evidence type="ECO:0000256" key="3">
    <source>
        <dbReference type="ARBA" id="ARBA00023163"/>
    </source>
</evidence>
<dbReference type="CDD" id="cd06267">
    <property type="entry name" value="PBP1_LacI_sugar_binding-like"/>
    <property type="match status" value="1"/>
</dbReference>
<feature type="domain" description="HTH cro/C1-type" evidence="5">
    <location>
        <begin position="61"/>
        <end position="91"/>
    </location>
</feature>
<dbReference type="Gene3D" id="1.10.260.40">
    <property type="entry name" value="lambda repressor-like DNA-binding domains"/>
    <property type="match status" value="1"/>
</dbReference>
<dbReference type="SUPFAM" id="SSF53822">
    <property type="entry name" value="Periplasmic binding protein-like I"/>
    <property type="match status" value="1"/>
</dbReference>
<sequence length="402" mass="44384">MSGTLPNRPQVAAPGRAERVIRPESLPSDLNRSRRSRARFCILVSKHLPRPSLPCQPVETYTIKDIARELGVSTSTVSRALRGSYEISPETKRLVMECAERLNYRPNPIALSLKGSASRAIGVILPQIANYFFSQAINGIEAIAYNQGYHVIIFQSQESYEREIANVEQAMSRKVDGLLLSLSSETSDVSHLQEVLDRNVPIVLFDRVSADLNVTKVVADNFGGAFAATEHLLQAGRRRIAHLTIQPWLSITQERLAGYRAALEKHGVEFDETLVRYGTFGPDEVGPMVDELMGFDSPPDAFFTASDRLAVGCLKALRQRHLHIPADVSLIGFTNLNVAEYLDPALSTVVQPATQIGQIAAERLIDQIERKHRAKPIETVVIPTELIVRASSGEMVNGEIGR</sequence>
<proteinExistence type="predicted"/>
<keyword evidence="2" id="KW-0238">DNA-binding</keyword>
<dbReference type="SUPFAM" id="SSF47413">
    <property type="entry name" value="lambda repressor-like DNA-binding domains"/>
    <property type="match status" value="1"/>
</dbReference>
<dbReference type="InterPro" id="IPR046335">
    <property type="entry name" value="LacI/GalR-like_sensor"/>
</dbReference>
<dbReference type="Pfam" id="PF00356">
    <property type="entry name" value="LacI"/>
    <property type="match status" value="1"/>
</dbReference>
<protein>
    <submittedName>
        <fullName evidence="6">Transcriptional regulator, LacI family</fullName>
    </submittedName>
</protein>
<dbReference type="InterPro" id="IPR028082">
    <property type="entry name" value="Peripla_BP_I"/>
</dbReference>
<dbReference type="InterPro" id="IPR001387">
    <property type="entry name" value="Cro/C1-type_HTH"/>
</dbReference>
<dbReference type="EMBL" id="FOHS01000002">
    <property type="protein sequence ID" value="SET53171.1"/>
    <property type="molecule type" value="Genomic_DNA"/>
</dbReference>
<gene>
    <name evidence="6" type="ORF">SAMN04487998_2128</name>
</gene>
<evidence type="ECO:0000256" key="1">
    <source>
        <dbReference type="ARBA" id="ARBA00023015"/>
    </source>
</evidence>
<dbReference type="Gene3D" id="3.40.50.2300">
    <property type="match status" value="2"/>
</dbReference>
<dbReference type="GO" id="GO:0000976">
    <property type="term" value="F:transcription cis-regulatory region binding"/>
    <property type="evidence" value="ECO:0007669"/>
    <property type="project" value="TreeGrafter"/>
</dbReference>
<dbReference type="GO" id="GO:0003700">
    <property type="term" value="F:DNA-binding transcription factor activity"/>
    <property type="evidence" value="ECO:0007669"/>
    <property type="project" value="TreeGrafter"/>
</dbReference>
<dbReference type="CDD" id="cd01392">
    <property type="entry name" value="HTH_LacI"/>
    <property type="match status" value="1"/>
</dbReference>
<reference evidence="7" key="1">
    <citation type="submission" date="2016-10" db="EMBL/GenBank/DDBJ databases">
        <authorList>
            <person name="Varghese N."/>
            <person name="Submissions S."/>
        </authorList>
    </citation>
    <scope>NUCLEOTIDE SEQUENCE [LARGE SCALE GENOMIC DNA]</scope>
    <source>
        <strain evidence="7">DSM 15310</strain>
    </source>
</reference>
<dbReference type="InterPro" id="IPR000843">
    <property type="entry name" value="HTH_LacI"/>
</dbReference>
<dbReference type="PANTHER" id="PTHR30146:SF109">
    <property type="entry name" value="HTH-TYPE TRANSCRIPTIONAL REGULATOR GALS"/>
    <property type="match status" value="1"/>
</dbReference>
<dbReference type="SMART" id="SM00354">
    <property type="entry name" value="HTH_LACI"/>
    <property type="match status" value="1"/>
</dbReference>